<evidence type="ECO:0000256" key="4">
    <source>
        <dbReference type="SAM" id="MobiDB-lite"/>
    </source>
</evidence>
<name>A0A1E5WEN8_9POAL</name>
<feature type="compositionally biased region" description="Basic and acidic residues" evidence="4">
    <location>
        <begin position="14"/>
        <end position="48"/>
    </location>
</feature>
<dbReference type="EMBL" id="LWDX02010756">
    <property type="protein sequence ID" value="OEL35862.1"/>
    <property type="molecule type" value="Genomic_DNA"/>
</dbReference>
<reference evidence="5 6" key="1">
    <citation type="submission" date="2016-09" db="EMBL/GenBank/DDBJ databases">
        <title>The draft genome of Dichanthelium oligosanthes: A C3 panicoid grass species.</title>
        <authorList>
            <person name="Studer A.J."/>
            <person name="Schnable J.C."/>
            <person name="Brutnell T.P."/>
        </authorList>
    </citation>
    <scope>NUCLEOTIDE SEQUENCE [LARGE SCALE GENOMIC DNA]</scope>
    <source>
        <strain evidence="6">cv. Kellogg 1175</strain>
        <tissue evidence="5">Leaf</tissue>
    </source>
</reference>
<keyword evidence="1" id="KW-0519">Myristate</keyword>
<evidence type="ECO:0000256" key="1">
    <source>
        <dbReference type="ARBA" id="ARBA00022707"/>
    </source>
</evidence>
<dbReference type="Proteomes" id="UP000095767">
    <property type="component" value="Unassembled WGS sequence"/>
</dbReference>
<accession>A0A1E5WEN8</accession>
<proteinExistence type="predicted"/>
<sequence length="148" mass="16524">MGQCPCFGSAQAAEQERRAEADRLESQEARTKAAEAAQRRQEEFDKSAAGRAAKAQMKAMKESKTSNQGQGDPVLKVPLSFYFSRTCGRWDRKSHLCLFASLSILGVKQKPLSHIFVLLLSQAVDDEPEPDCFLSKRIQRHHLVSDCV</sequence>
<dbReference type="PANTHER" id="PTHR36813:SF1">
    <property type="entry name" value="TRANSMEMBRANE PROTEIN"/>
    <property type="match status" value="1"/>
</dbReference>
<keyword evidence="3" id="KW-0449">Lipoprotein</keyword>
<evidence type="ECO:0000256" key="3">
    <source>
        <dbReference type="ARBA" id="ARBA00023288"/>
    </source>
</evidence>
<dbReference type="AlphaFoldDB" id="A0A1E5WEN8"/>
<dbReference type="InterPro" id="IPR031632">
    <property type="entry name" value="SVIP"/>
</dbReference>
<dbReference type="Pfam" id="PF15811">
    <property type="entry name" value="SVIP"/>
    <property type="match status" value="1"/>
</dbReference>
<evidence type="ECO:0000313" key="6">
    <source>
        <dbReference type="Proteomes" id="UP000095767"/>
    </source>
</evidence>
<keyword evidence="2" id="KW-0564">Palmitate</keyword>
<evidence type="ECO:0000313" key="5">
    <source>
        <dbReference type="EMBL" id="OEL35862.1"/>
    </source>
</evidence>
<feature type="compositionally biased region" description="Low complexity" evidence="4">
    <location>
        <begin position="49"/>
        <end position="58"/>
    </location>
</feature>
<organism evidence="5 6">
    <name type="scientific">Dichanthelium oligosanthes</name>
    <dbReference type="NCBI Taxonomy" id="888268"/>
    <lineage>
        <taxon>Eukaryota</taxon>
        <taxon>Viridiplantae</taxon>
        <taxon>Streptophyta</taxon>
        <taxon>Embryophyta</taxon>
        <taxon>Tracheophyta</taxon>
        <taxon>Spermatophyta</taxon>
        <taxon>Magnoliopsida</taxon>
        <taxon>Liliopsida</taxon>
        <taxon>Poales</taxon>
        <taxon>Poaceae</taxon>
        <taxon>PACMAD clade</taxon>
        <taxon>Panicoideae</taxon>
        <taxon>Panicodae</taxon>
        <taxon>Paniceae</taxon>
        <taxon>Dichantheliinae</taxon>
        <taxon>Dichanthelium</taxon>
    </lineage>
</organism>
<feature type="region of interest" description="Disordered" evidence="4">
    <location>
        <begin position="1"/>
        <end position="72"/>
    </location>
</feature>
<evidence type="ECO:0000256" key="2">
    <source>
        <dbReference type="ARBA" id="ARBA00023139"/>
    </source>
</evidence>
<protein>
    <submittedName>
        <fullName evidence="5">Uncharacterized protein</fullName>
    </submittedName>
</protein>
<dbReference type="PANTHER" id="PTHR36813">
    <property type="entry name" value="TRANSMEMBRANE PROTEIN"/>
    <property type="match status" value="1"/>
</dbReference>
<comment type="caution">
    <text evidence="5">The sequence shown here is derived from an EMBL/GenBank/DDBJ whole genome shotgun (WGS) entry which is preliminary data.</text>
</comment>
<gene>
    <name evidence="5" type="ORF">BAE44_0003120</name>
</gene>
<keyword evidence="6" id="KW-1185">Reference proteome</keyword>